<name>A0A392QL45_9FABA</name>
<protein>
    <submittedName>
        <fullName evidence="1">Uncharacterized protein</fullName>
    </submittedName>
</protein>
<dbReference type="AlphaFoldDB" id="A0A392QL45"/>
<proteinExistence type="predicted"/>
<evidence type="ECO:0000313" key="1">
    <source>
        <dbReference type="EMBL" id="MCI24594.1"/>
    </source>
</evidence>
<sequence length="19" mass="2177">LEMIQLIGVLNSGEEMLMR</sequence>
<reference evidence="1 2" key="1">
    <citation type="journal article" date="2018" name="Front. Plant Sci.">
        <title>Red Clover (Trifolium pratense) and Zigzag Clover (T. medium) - A Picture of Genomic Similarities and Differences.</title>
        <authorList>
            <person name="Dluhosova J."/>
            <person name="Istvanek J."/>
            <person name="Nedelnik J."/>
            <person name="Repkova J."/>
        </authorList>
    </citation>
    <scope>NUCLEOTIDE SEQUENCE [LARGE SCALE GENOMIC DNA]</scope>
    <source>
        <strain evidence="2">cv. 10/8</strain>
        <tissue evidence="1">Leaf</tissue>
    </source>
</reference>
<feature type="non-terminal residue" evidence="1">
    <location>
        <position position="1"/>
    </location>
</feature>
<dbReference type="Proteomes" id="UP000265520">
    <property type="component" value="Unassembled WGS sequence"/>
</dbReference>
<organism evidence="1 2">
    <name type="scientific">Trifolium medium</name>
    <dbReference type="NCBI Taxonomy" id="97028"/>
    <lineage>
        <taxon>Eukaryota</taxon>
        <taxon>Viridiplantae</taxon>
        <taxon>Streptophyta</taxon>
        <taxon>Embryophyta</taxon>
        <taxon>Tracheophyta</taxon>
        <taxon>Spermatophyta</taxon>
        <taxon>Magnoliopsida</taxon>
        <taxon>eudicotyledons</taxon>
        <taxon>Gunneridae</taxon>
        <taxon>Pentapetalae</taxon>
        <taxon>rosids</taxon>
        <taxon>fabids</taxon>
        <taxon>Fabales</taxon>
        <taxon>Fabaceae</taxon>
        <taxon>Papilionoideae</taxon>
        <taxon>50 kb inversion clade</taxon>
        <taxon>NPAAA clade</taxon>
        <taxon>Hologalegina</taxon>
        <taxon>IRL clade</taxon>
        <taxon>Trifolieae</taxon>
        <taxon>Trifolium</taxon>
    </lineage>
</organism>
<dbReference type="EMBL" id="LXQA010142367">
    <property type="protein sequence ID" value="MCI24594.1"/>
    <property type="molecule type" value="Genomic_DNA"/>
</dbReference>
<comment type="caution">
    <text evidence="1">The sequence shown here is derived from an EMBL/GenBank/DDBJ whole genome shotgun (WGS) entry which is preliminary data.</text>
</comment>
<evidence type="ECO:0000313" key="2">
    <source>
        <dbReference type="Proteomes" id="UP000265520"/>
    </source>
</evidence>
<keyword evidence="2" id="KW-1185">Reference proteome</keyword>
<accession>A0A392QL45</accession>